<dbReference type="OrthoDB" id="9810477at2"/>
<dbReference type="SUPFAM" id="SSF51261">
    <property type="entry name" value="Duplicated hybrid motif"/>
    <property type="match status" value="1"/>
</dbReference>
<evidence type="ECO:0000259" key="1">
    <source>
        <dbReference type="Pfam" id="PF01551"/>
    </source>
</evidence>
<dbReference type="FunFam" id="2.70.70.10:FF:000006">
    <property type="entry name" value="M23 family peptidase"/>
    <property type="match status" value="1"/>
</dbReference>
<sequence precursor="true">MFSKNRFFLLSEHGRNLKKAGKSAFFAGLVFICSSFPSSPLISSAIAEEKPSASAEGLLASTEEMIEHLILQIDRQSDNSPEIKENYQESGKNFFSSIPNIKPVPGAITSHFGQRFHPVYNTMLFHAGVDFSAAIGTRVQATGSGVIAFSGYDKGYGEKVVINHGYGFETVYAHLSKSLVRQGQRVNRGEIIALTGNSGVSTGPHLHYEVRKHNVKVNPTAYFFNGGNPSKFITNETISAEANGSNS</sequence>
<feature type="domain" description="M23ase beta-sheet core" evidence="1">
    <location>
        <begin position="125"/>
        <end position="219"/>
    </location>
</feature>
<dbReference type="AlphaFoldDB" id="A1BDW5"/>
<dbReference type="EMBL" id="CP000492">
    <property type="protein sequence ID" value="ABL64592.1"/>
    <property type="molecule type" value="Genomic_DNA"/>
</dbReference>
<dbReference type="eggNOG" id="COG0739">
    <property type="taxonomic scope" value="Bacteria"/>
</dbReference>
<dbReference type="Proteomes" id="UP000008701">
    <property type="component" value="Chromosome"/>
</dbReference>
<dbReference type="CDD" id="cd12797">
    <property type="entry name" value="M23_peptidase"/>
    <property type="match status" value="1"/>
</dbReference>
<keyword evidence="3" id="KW-1185">Reference proteome</keyword>
<dbReference type="PANTHER" id="PTHR21666:SF286">
    <property type="entry name" value="LIPOPROTEIN NLPD"/>
    <property type="match status" value="1"/>
</dbReference>
<evidence type="ECO:0000313" key="3">
    <source>
        <dbReference type="Proteomes" id="UP000008701"/>
    </source>
</evidence>
<proteinExistence type="predicted"/>
<dbReference type="Pfam" id="PF01551">
    <property type="entry name" value="Peptidase_M23"/>
    <property type="match status" value="1"/>
</dbReference>
<dbReference type="HOGENOM" id="CLU_1122993_0_0_10"/>
<protein>
    <submittedName>
        <fullName evidence="2">Peptidase M23B</fullName>
    </submittedName>
</protein>
<dbReference type="InterPro" id="IPR011055">
    <property type="entry name" value="Dup_hybrid_motif"/>
</dbReference>
<dbReference type="GO" id="GO:0004222">
    <property type="term" value="F:metalloendopeptidase activity"/>
    <property type="evidence" value="ECO:0007669"/>
    <property type="project" value="TreeGrafter"/>
</dbReference>
<dbReference type="Gene3D" id="2.70.70.10">
    <property type="entry name" value="Glucose Permease (Domain IIA)"/>
    <property type="match status" value="1"/>
</dbReference>
<dbReference type="InterPro" id="IPR050570">
    <property type="entry name" value="Cell_wall_metabolism_enzyme"/>
</dbReference>
<gene>
    <name evidence="2" type="ordered locus">Cpha266_0535</name>
</gene>
<name>A1BDW5_CHLPD</name>
<dbReference type="PANTHER" id="PTHR21666">
    <property type="entry name" value="PEPTIDASE-RELATED"/>
    <property type="match status" value="1"/>
</dbReference>
<organism evidence="2 3">
    <name type="scientific">Chlorobium phaeobacteroides (strain DSM 266 / SMG 266 / 2430)</name>
    <dbReference type="NCBI Taxonomy" id="290317"/>
    <lineage>
        <taxon>Bacteria</taxon>
        <taxon>Pseudomonadati</taxon>
        <taxon>Chlorobiota</taxon>
        <taxon>Chlorobiia</taxon>
        <taxon>Chlorobiales</taxon>
        <taxon>Chlorobiaceae</taxon>
        <taxon>Chlorobium/Pelodictyon group</taxon>
        <taxon>Chlorobium</taxon>
    </lineage>
</organism>
<dbReference type="InterPro" id="IPR016047">
    <property type="entry name" value="M23ase_b-sheet_dom"/>
</dbReference>
<accession>A1BDW5</accession>
<dbReference type="KEGG" id="cph:Cpha266_0535"/>
<dbReference type="STRING" id="290317.Cpha266_0535"/>
<reference evidence="2 3" key="1">
    <citation type="submission" date="2006-12" db="EMBL/GenBank/DDBJ databases">
        <title>Complete sequence of Chlorobium phaeobacteroides DSM 266.</title>
        <authorList>
            <consortium name="US DOE Joint Genome Institute"/>
            <person name="Copeland A."/>
            <person name="Lucas S."/>
            <person name="Lapidus A."/>
            <person name="Barry K."/>
            <person name="Detter J.C."/>
            <person name="Glavina del Rio T."/>
            <person name="Hammon N."/>
            <person name="Israni S."/>
            <person name="Pitluck S."/>
            <person name="Goltsman E."/>
            <person name="Schmutz J."/>
            <person name="Larimer F."/>
            <person name="Land M."/>
            <person name="Hauser L."/>
            <person name="Mikhailova N."/>
            <person name="Li T."/>
            <person name="Overmann J."/>
            <person name="Bryant D.A."/>
            <person name="Richardson P."/>
        </authorList>
    </citation>
    <scope>NUCLEOTIDE SEQUENCE [LARGE SCALE GENOMIC DNA]</scope>
    <source>
        <strain evidence="2 3">DSM 266</strain>
    </source>
</reference>
<evidence type="ECO:0000313" key="2">
    <source>
        <dbReference type="EMBL" id="ABL64592.1"/>
    </source>
</evidence>